<evidence type="ECO:0000313" key="2">
    <source>
        <dbReference type="Proteomes" id="UP000220397"/>
    </source>
</evidence>
<comment type="caution">
    <text evidence="1">The sequence shown here is derived from an EMBL/GenBank/DDBJ whole genome shotgun (WGS) entry which is preliminary data.</text>
</comment>
<proteinExistence type="predicted"/>
<name>A0A9X6VE47_BACTU</name>
<gene>
    <name evidence="1" type="ORF">CN398_06050</name>
</gene>
<sequence length="187" mass="22064">MCKFNKAWIGICKEENEEGQTYCKEHKEMTCSVCGEQATHDCAETNQFVCGINLCDKEECKLQHFYQAHAYAFFTISRLEEKLNLLPFNIVVSKVNYGSEEFQQWLNETYRDRLEVLLMTYGKDNRISFHRASFMQSIEKKEDIPTFFKHSFYENEVNQKGVYYSSEAILLGQKHESFDLNQLEKII</sequence>
<evidence type="ECO:0000313" key="1">
    <source>
        <dbReference type="EMBL" id="PFB09162.1"/>
    </source>
</evidence>
<accession>A0A9X6VE47</accession>
<dbReference type="RefSeq" id="WP_098368651.1">
    <property type="nucleotide sequence ID" value="NZ_JARSYC010000071.1"/>
</dbReference>
<protein>
    <submittedName>
        <fullName evidence="1">Uncharacterized protein</fullName>
    </submittedName>
</protein>
<organism evidence="1 2">
    <name type="scientific">Bacillus thuringiensis</name>
    <dbReference type="NCBI Taxonomy" id="1428"/>
    <lineage>
        <taxon>Bacteria</taxon>
        <taxon>Bacillati</taxon>
        <taxon>Bacillota</taxon>
        <taxon>Bacilli</taxon>
        <taxon>Bacillales</taxon>
        <taxon>Bacillaceae</taxon>
        <taxon>Bacillus</taxon>
        <taxon>Bacillus cereus group</taxon>
    </lineage>
</organism>
<reference evidence="1 2" key="1">
    <citation type="submission" date="2017-09" db="EMBL/GenBank/DDBJ databases">
        <title>Large-scale bioinformatics analysis of Bacillus genomes uncovers conserved roles of natural products in bacterial physiology.</title>
        <authorList>
            <consortium name="Agbiome Team Llc"/>
            <person name="Bleich R.M."/>
            <person name="Kirk G.J."/>
            <person name="Santa Maria K.C."/>
            <person name="Allen S.E."/>
            <person name="Farag S."/>
            <person name="Shank E.A."/>
            <person name="Bowers A."/>
        </authorList>
    </citation>
    <scope>NUCLEOTIDE SEQUENCE [LARGE SCALE GENOMIC DNA]</scope>
    <source>
        <strain evidence="1 2">AFS015413</strain>
    </source>
</reference>
<dbReference type="Proteomes" id="UP000220397">
    <property type="component" value="Unassembled WGS sequence"/>
</dbReference>
<dbReference type="EMBL" id="NTUS01000013">
    <property type="protein sequence ID" value="PFB09162.1"/>
    <property type="molecule type" value="Genomic_DNA"/>
</dbReference>
<dbReference type="AlphaFoldDB" id="A0A9X6VE47"/>